<protein>
    <submittedName>
        <fullName evidence="2">Uncharacterized protein</fullName>
    </submittedName>
</protein>
<dbReference type="AlphaFoldDB" id="A0A1X6P612"/>
<sequence length="173" mass="17860">MATPACRRQAERRPAAPTLTAFVVGCPVTMRSAAPRAGSAPLRRPRVGAMPAPAAVFLSGRCGGGGPPRALPVGAPTGAYRRVVRAAASGDPPPPSPLPPPHPRRLRPTPPPGAVETPPRAQRSAPWTRQRSSRRPCPTSRRWAPPAGTPIAASVTAAASLIVLCVARRAPSP</sequence>
<dbReference type="EMBL" id="KV918870">
    <property type="protein sequence ID" value="OSX76341.1"/>
    <property type="molecule type" value="Genomic_DNA"/>
</dbReference>
<evidence type="ECO:0000313" key="3">
    <source>
        <dbReference type="Proteomes" id="UP000218209"/>
    </source>
</evidence>
<feature type="region of interest" description="Disordered" evidence="1">
    <location>
        <begin position="83"/>
        <end position="148"/>
    </location>
</feature>
<proteinExistence type="predicted"/>
<evidence type="ECO:0000313" key="2">
    <source>
        <dbReference type="EMBL" id="OSX76341.1"/>
    </source>
</evidence>
<evidence type="ECO:0000256" key="1">
    <source>
        <dbReference type="SAM" id="MobiDB-lite"/>
    </source>
</evidence>
<keyword evidence="3" id="KW-1185">Reference proteome</keyword>
<feature type="compositionally biased region" description="Pro residues" evidence="1">
    <location>
        <begin position="91"/>
        <end position="101"/>
    </location>
</feature>
<accession>A0A1X6P612</accession>
<dbReference type="Proteomes" id="UP000218209">
    <property type="component" value="Unassembled WGS sequence"/>
</dbReference>
<organism evidence="2 3">
    <name type="scientific">Porphyra umbilicalis</name>
    <name type="common">Purple laver</name>
    <name type="synonym">Red alga</name>
    <dbReference type="NCBI Taxonomy" id="2786"/>
    <lineage>
        <taxon>Eukaryota</taxon>
        <taxon>Rhodophyta</taxon>
        <taxon>Bangiophyceae</taxon>
        <taxon>Bangiales</taxon>
        <taxon>Bangiaceae</taxon>
        <taxon>Porphyra</taxon>
    </lineage>
</organism>
<gene>
    <name evidence="2" type="ORF">BU14_0196s0008</name>
</gene>
<name>A0A1X6P612_PORUM</name>
<reference evidence="2 3" key="1">
    <citation type="submission" date="2017-03" db="EMBL/GenBank/DDBJ databases">
        <title>WGS assembly of Porphyra umbilicalis.</title>
        <authorList>
            <person name="Brawley S.H."/>
            <person name="Blouin N.A."/>
            <person name="Ficko-Blean E."/>
            <person name="Wheeler G.L."/>
            <person name="Lohr M."/>
            <person name="Goodson H.V."/>
            <person name="Jenkins J.W."/>
            <person name="Blaby-Haas C.E."/>
            <person name="Helliwell K.E."/>
            <person name="Chan C."/>
            <person name="Marriage T."/>
            <person name="Bhattacharya D."/>
            <person name="Klein A.S."/>
            <person name="Badis Y."/>
            <person name="Brodie J."/>
            <person name="Cao Y."/>
            <person name="Collen J."/>
            <person name="Dittami S.M."/>
            <person name="Gachon C.M."/>
            <person name="Green B.R."/>
            <person name="Karpowicz S."/>
            <person name="Kim J.W."/>
            <person name="Kudahl U."/>
            <person name="Lin S."/>
            <person name="Michel G."/>
            <person name="Mittag M."/>
            <person name="Olson B.J."/>
            <person name="Pangilinan J."/>
            <person name="Peng Y."/>
            <person name="Qiu H."/>
            <person name="Shu S."/>
            <person name="Singer J.T."/>
            <person name="Smith A.G."/>
            <person name="Sprecher B.N."/>
            <person name="Wagner V."/>
            <person name="Wang W."/>
            <person name="Wang Z.-Y."/>
            <person name="Yan J."/>
            <person name="Yarish C."/>
            <person name="Zoeuner-Riek S."/>
            <person name="Zhuang Y."/>
            <person name="Zou Y."/>
            <person name="Lindquist E.A."/>
            <person name="Grimwood J."/>
            <person name="Barry K."/>
            <person name="Rokhsar D.S."/>
            <person name="Schmutz J."/>
            <person name="Stiller J.W."/>
            <person name="Grossman A.R."/>
            <person name="Prochnik S.E."/>
        </authorList>
    </citation>
    <scope>NUCLEOTIDE SEQUENCE [LARGE SCALE GENOMIC DNA]</scope>
    <source>
        <strain evidence="2">4086291</strain>
    </source>
</reference>
<dbReference type="PROSITE" id="PS51257">
    <property type="entry name" value="PROKAR_LIPOPROTEIN"/>
    <property type="match status" value="1"/>
</dbReference>